<protein>
    <recommendedName>
        <fullName evidence="3">LamG domain-containing protein</fullName>
    </recommendedName>
</protein>
<sequence>MHSFLLLAALAADPVPTDAAEMPPLVRGEAPAKTLLGQPRAFFADFESADVAPFQPTDADAWKVKDQGDNKVFALTVRKSDYQPPVRSPHNIALVKDLSLTETIIDVDFQSTMTDYGHRSLCLFFNYQDPSHFYYVHFGKEADPHANQIFVVDGKPRTKISKTTTDGTPWDDQWHHARVVRKPATGEISVYFDDMENPVMTAVDKTFTHGQVGIGSFDDAGAFDNLAVYGRPATDAASE</sequence>
<proteinExistence type="predicted"/>
<dbReference type="Proteomes" id="UP000609651">
    <property type="component" value="Unassembled WGS sequence"/>
</dbReference>
<evidence type="ECO:0000313" key="2">
    <source>
        <dbReference type="Proteomes" id="UP000609651"/>
    </source>
</evidence>
<dbReference type="InterPro" id="IPR013320">
    <property type="entry name" value="ConA-like_dom_sf"/>
</dbReference>
<dbReference type="Gene3D" id="2.60.120.560">
    <property type="entry name" value="Exo-inulinase, domain 1"/>
    <property type="match status" value="1"/>
</dbReference>
<dbReference type="EMBL" id="WTPX01000210">
    <property type="protein sequence ID" value="NNJ27815.1"/>
    <property type="molecule type" value="Genomic_DNA"/>
</dbReference>
<evidence type="ECO:0008006" key="3">
    <source>
        <dbReference type="Google" id="ProtNLM"/>
    </source>
</evidence>
<dbReference type="RefSeq" id="WP_171189720.1">
    <property type="nucleotide sequence ID" value="NZ_WTPX01000210.1"/>
</dbReference>
<keyword evidence="2" id="KW-1185">Reference proteome</keyword>
<organism evidence="1 2">
    <name type="scientific">Alienimonas chondri</name>
    <dbReference type="NCBI Taxonomy" id="2681879"/>
    <lineage>
        <taxon>Bacteria</taxon>
        <taxon>Pseudomonadati</taxon>
        <taxon>Planctomycetota</taxon>
        <taxon>Planctomycetia</taxon>
        <taxon>Planctomycetales</taxon>
        <taxon>Planctomycetaceae</taxon>
        <taxon>Alienimonas</taxon>
    </lineage>
</organism>
<name>A0ABX1VK45_9PLAN</name>
<comment type="caution">
    <text evidence="1">The sequence shown here is derived from an EMBL/GenBank/DDBJ whole genome shotgun (WGS) entry which is preliminary data.</text>
</comment>
<evidence type="ECO:0000313" key="1">
    <source>
        <dbReference type="EMBL" id="NNJ27815.1"/>
    </source>
</evidence>
<reference evidence="1 2" key="1">
    <citation type="journal article" date="2020" name="Syst. Appl. Microbiol.">
        <title>Alienimonas chondri sp. nov., a novel planctomycete isolated from the biofilm of the red alga Chondrus crispus.</title>
        <authorList>
            <person name="Vitorino I."/>
            <person name="Albuquerque L."/>
            <person name="Wiegand S."/>
            <person name="Kallscheuer N."/>
            <person name="da Costa M.S."/>
            <person name="Lobo-da-Cunha A."/>
            <person name="Jogler C."/>
            <person name="Lage O.M."/>
        </authorList>
    </citation>
    <scope>NUCLEOTIDE SEQUENCE [LARGE SCALE GENOMIC DNA]</scope>
    <source>
        <strain evidence="1 2">LzC2</strain>
    </source>
</reference>
<accession>A0ABX1VK45</accession>
<dbReference type="SUPFAM" id="SSF49899">
    <property type="entry name" value="Concanavalin A-like lectins/glucanases"/>
    <property type="match status" value="1"/>
</dbReference>
<gene>
    <name evidence="1" type="ORF">LzC2_39240</name>
</gene>